<dbReference type="Pfam" id="PF12650">
    <property type="entry name" value="DUF3784"/>
    <property type="match status" value="1"/>
</dbReference>
<feature type="transmembrane region" description="Helical" evidence="1">
    <location>
        <begin position="43"/>
        <end position="65"/>
    </location>
</feature>
<proteinExistence type="predicted"/>
<protein>
    <submittedName>
        <fullName evidence="2">DUF3784 domain-containing protein</fullName>
    </submittedName>
</protein>
<keyword evidence="1" id="KW-0472">Membrane</keyword>
<dbReference type="Proteomes" id="UP000463470">
    <property type="component" value="Unassembled WGS sequence"/>
</dbReference>
<dbReference type="EMBL" id="WXEY01000021">
    <property type="protein sequence ID" value="MZP30923.1"/>
    <property type="molecule type" value="Genomic_DNA"/>
</dbReference>
<name>A0A845L3R2_9FIRM</name>
<feature type="transmembrane region" description="Helical" evidence="1">
    <location>
        <begin position="71"/>
        <end position="88"/>
    </location>
</feature>
<keyword evidence="1" id="KW-1133">Transmembrane helix</keyword>
<sequence length="98" mass="11196">MKVNTLLPLFNMVFFFAWGFALKKGQTVEWLAGYDEAKDKEGLVRWVANQFIAIGAVSLLLILAGPVIPERFAYVYFFGYLLVLALWLSRVSDVARKY</sequence>
<reference evidence="2 3" key="1">
    <citation type="submission" date="2020-01" db="EMBL/GenBank/DDBJ databases">
        <title>Whole-genome sequence of Heliobacterium undosum DSM 13378.</title>
        <authorList>
            <person name="Kyndt J.A."/>
            <person name="Meyer T.E."/>
        </authorList>
    </citation>
    <scope>NUCLEOTIDE SEQUENCE [LARGE SCALE GENOMIC DNA]</scope>
    <source>
        <strain evidence="2 3">DSM 13378</strain>
    </source>
</reference>
<keyword evidence="1" id="KW-0812">Transmembrane</keyword>
<feature type="transmembrane region" description="Helical" evidence="1">
    <location>
        <begin position="6"/>
        <end position="22"/>
    </location>
</feature>
<dbReference type="OrthoDB" id="2083106at2"/>
<dbReference type="InterPro" id="IPR017259">
    <property type="entry name" value="UCP037672"/>
</dbReference>
<evidence type="ECO:0000313" key="3">
    <source>
        <dbReference type="Proteomes" id="UP000463470"/>
    </source>
</evidence>
<accession>A0A845L3R2</accession>
<organism evidence="2 3">
    <name type="scientific">Heliomicrobium undosum</name>
    <dbReference type="NCBI Taxonomy" id="121734"/>
    <lineage>
        <taxon>Bacteria</taxon>
        <taxon>Bacillati</taxon>
        <taxon>Bacillota</taxon>
        <taxon>Clostridia</taxon>
        <taxon>Eubacteriales</taxon>
        <taxon>Heliobacteriaceae</taxon>
        <taxon>Heliomicrobium</taxon>
    </lineage>
</organism>
<keyword evidence="3" id="KW-1185">Reference proteome</keyword>
<dbReference type="AlphaFoldDB" id="A0A845L3R2"/>
<comment type="caution">
    <text evidence="2">The sequence shown here is derived from an EMBL/GenBank/DDBJ whole genome shotgun (WGS) entry which is preliminary data.</text>
</comment>
<gene>
    <name evidence="2" type="ORF">GTO91_14485</name>
</gene>
<evidence type="ECO:0000256" key="1">
    <source>
        <dbReference type="SAM" id="Phobius"/>
    </source>
</evidence>
<evidence type="ECO:0000313" key="2">
    <source>
        <dbReference type="EMBL" id="MZP30923.1"/>
    </source>
</evidence>
<dbReference type="RefSeq" id="WP_161259443.1">
    <property type="nucleotide sequence ID" value="NZ_WXEY01000021.1"/>
</dbReference>